<dbReference type="GO" id="GO:0005507">
    <property type="term" value="F:copper ion binding"/>
    <property type="evidence" value="ECO:0007669"/>
    <property type="project" value="InterPro"/>
</dbReference>
<evidence type="ECO:0000256" key="3">
    <source>
        <dbReference type="ARBA" id="ARBA00023008"/>
    </source>
</evidence>
<name>A0A382HFA0_9ZZZZ</name>
<evidence type="ECO:0000259" key="5">
    <source>
        <dbReference type="Pfam" id="PF07732"/>
    </source>
</evidence>
<reference evidence="6" key="1">
    <citation type="submission" date="2018-05" db="EMBL/GenBank/DDBJ databases">
        <authorList>
            <person name="Lanie J.A."/>
            <person name="Ng W.-L."/>
            <person name="Kazmierczak K.M."/>
            <person name="Andrzejewski T.M."/>
            <person name="Davidsen T.M."/>
            <person name="Wayne K.J."/>
            <person name="Tettelin H."/>
            <person name="Glass J.I."/>
            <person name="Rusch D."/>
            <person name="Podicherti R."/>
            <person name="Tsui H.-C.T."/>
            <person name="Winkler M.E."/>
        </authorList>
    </citation>
    <scope>NUCLEOTIDE SEQUENCE</scope>
</reference>
<dbReference type="Pfam" id="PF00394">
    <property type="entry name" value="Cu-oxidase"/>
    <property type="match status" value="1"/>
</dbReference>
<evidence type="ECO:0000256" key="2">
    <source>
        <dbReference type="ARBA" id="ARBA00023002"/>
    </source>
</evidence>
<dbReference type="Gene3D" id="2.60.40.420">
    <property type="entry name" value="Cupredoxins - blue copper proteins"/>
    <property type="match status" value="2"/>
</dbReference>
<dbReference type="InterPro" id="IPR001117">
    <property type="entry name" value="Cu-oxidase_2nd"/>
</dbReference>
<dbReference type="InterPro" id="IPR045087">
    <property type="entry name" value="Cu-oxidase_fam"/>
</dbReference>
<dbReference type="SUPFAM" id="SSF49503">
    <property type="entry name" value="Cupredoxins"/>
    <property type="match status" value="2"/>
</dbReference>
<feature type="non-terminal residue" evidence="6">
    <location>
        <position position="1"/>
    </location>
</feature>
<keyword evidence="3" id="KW-0186">Copper</keyword>
<feature type="non-terminal residue" evidence="6">
    <location>
        <position position="471"/>
    </location>
</feature>
<evidence type="ECO:0000313" key="6">
    <source>
        <dbReference type="EMBL" id="SVB85161.1"/>
    </source>
</evidence>
<organism evidence="6">
    <name type="scientific">marine metagenome</name>
    <dbReference type="NCBI Taxonomy" id="408172"/>
    <lineage>
        <taxon>unclassified sequences</taxon>
        <taxon>metagenomes</taxon>
        <taxon>ecological metagenomes</taxon>
    </lineage>
</organism>
<evidence type="ECO:0008006" key="7">
    <source>
        <dbReference type="Google" id="ProtNLM"/>
    </source>
</evidence>
<proteinExistence type="predicted"/>
<sequence>PTMYPIVKLGEVGNGTWSLLPIDLNKFVILISAEYSANVEEREGRLVLREQSASARMQPADVLEFMLGVGRGMPENPLGVDTISPASESVGGPEVQWIMPPMPEDLSMLPAVMELRPEVRPYLPVVSDPASLPEARPREVLELNDGDTLRLEAGLVRRDVNGQSFVMYAFNEQQPGPLLRVDQGTTVTVMFTNSIDWPTMIHWHGLRLDNRFDGTPVTQDPVLPGETFEYRIFFKDAGIYWYHPHVREDITQDLGLYGNMRVVSSRPDFYGPAHREEIVTLDDLLIGEEGLVPFGREEATHSLMGRFGNVFLVNGEPEWETEVRRGEVVRFFLTNVSNTRTYNLSFGGAPIKIVGSDVGNFEREEWVENVVIAPAERYVVHVRFPEAGRFPLVNDVQGLDHLFASFFSESDTLGSVLVSKEDVAEDLTVAFNTLREDGPTIEEIDRYRPEFTRPVDYELELAMEGDGLPRV</sequence>
<keyword evidence="1" id="KW-0479">Metal-binding</keyword>
<evidence type="ECO:0000259" key="4">
    <source>
        <dbReference type="Pfam" id="PF00394"/>
    </source>
</evidence>
<dbReference type="InterPro" id="IPR011707">
    <property type="entry name" value="Cu-oxidase-like_N"/>
</dbReference>
<dbReference type="PANTHER" id="PTHR11709">
    <property type="entry name" value="MULTI-COPPER OXIDASE"/>
    <property type="match status" value="1"/>
</dbReference>
<feature type="domain" description="Plastocyanin-like" evidence="5">
    <location>
        <begin position="166"/>
        <end position="264"/>
    </location>
</feature>
<protein>
    <recommendedName>
        <fullName evidence="7">Plastocyanin-like domain-containing protein</fullName>
    </recommendedName>
</protein>
<feature type="domain" description="Plastocyanin-like" evidence="4">
    <location>
        <begin position="310"/>
        <end position="395"/>
    </location>
</feature>
<dbReference type="GO" id="GO:0016491">
    <property type="term" value="F:oxidoreductase activity"/>
    <property type="evidence" value="ECO:0007669"/>
    <property type="project" value="UniProtKB-KW"/>
</dbReference>
<dbReference type="InterPro" id="IPR008972">
    <property type="entry name" value="Cupredoxin"/>
</dbReference>
<accession>A0A382HFA0</accession>
<dbReference type="AlphaFoldDB" id="A0A382HFA0"/>
<keyword evidence="2" id="KW-0560">Oxidoreductase</keyword>
<dbReference type="PANTHER" id="PTHR11709:SF394">
    <property type="entry name" value="FI03373P-RELATED"/>
    <property type="match status" value="1"/>
</dbReference>
<dbReference type="Pfam" id="PF07732">
    <property type="entry name" value="Cu-oxidase_3"/>
    <property type="match status" value="1"/>
</dbReference>
<dbReference type="EMBL" id="UINC01060548">
    <property type="protein sequence ID" value="SVB85161.1"/>
    <property type="molecule type" value="Genomic_DNA"/>
</dbReference>
<gene>
    <name evidence="6" type="ORF">METZ01_LOCUS238015</name>
</gene>
<evidence type="ECO:0000256" key="1">
    <source>
        <dbReference type="ARBA" id="ARBA00022723"/>
    </source>
</evidence>